<dbReference type="Proteomes" id="UP000054217">
    <property type="component" value="Unassembled WGS sequence"/>
</dbReference>
<evidence type="ECO:0000256" key="1">
    <source>
        <dbReference type="SAM" id="MobiDB-lite"/>
    </source>
</evidence>
<feature type="region of interest" description="Disordered" evidence="1">
    <location>
        <begin position="50"/>
        <end position="71"/>
    </location>
</feature>
<name>A0A0C3NVA5_PISTI</name>
<reference evidence="3" key="2">
    <citation type="submission" date="2015-01" db="EMBL/GenBank/DDBJ databases">
        <title>Evolutionary Origins and Diversification of the Mycorrhizal Mutualists.</title>
        <authorList>
            <consortium name="DOE Joint Genome Institute"/>
            <consortium name="Mycorrhizal Genomics Consortium"/>
            <person name="Kohler A."/>
            <person name="Kuo A."/>
            <person name="Nagy L.G."/>
            <person name="Floudas D."/>
            <person name="Copeland A."/>
            <person name="Barry K.W."/>
            <person name="Cichocki N."/>
            <person name="Veneault-Fourrey C."/>
            <person name="LaButti K."/>
            <person name="Lindquist E.A."/>
            <person name="Lipzen A."/>
            <person name="Lundell T."/>
            <person name="Morin E."/>
            <person name="Murat C."/>
            <person name="Riley R."/>
            <person name="Ohm R."/>
            <person name="Sun H."/>
            <person name="Tunlid A."/>
            <person name="Henrissat B."/>
            <person name="Grigoriev I.V."/>
            <person name="Hibbett D.S."/>
            <person name="Martin F."/>
        </authorList>
    </citation>
    <scope>NUCLEOTIDE SEQUENCE [LARGE SCALE GENOMIC DNA]</scope>
    <source>
        <strain evidence="3">Marx 270</strain>
    </source>
</reference>
<dbReference type="EMBL" id="KN831969">
    <property type="protein sequence ID" value="KIO04805.1"/>
    <property type="molecule type" value="Genomic_DNA"/>
</dbReference>
<reference evidence="2 3" key="1">
    <citation type="submission" date="2014-04" db="EMBL/GenBank/DDBJ databases">
        <authorList>
            <consortium name="DOE Joint Genome Institute"/>
            <person name="Kuo A."/>
            <person name="Kohler A."/>
            <person name="Costa M.D."/>
            <person name="Nagy L.G."/>
            <person name="Floudas D."/>
            <person name="Copeland A."/>
            <person name="Barry K.W."/>
            <person name="Cichocki N."/>
            <person name="Veneault-Fourrey C."/>
            <person name="LaButti K."/>
            <person name="Lindquist E.A."/>
            <person name="Lipzen A."/>
            <person name="Lundell T."/>
            <person name="Morin E."/>
            <person name="Murat C."/>
            <person name="Sun H."/>
            <person name="Tunlid A."/>
            <person name="Henrissat B."/>
            <person name="Grigoriev I.V."/>
            <person name="Hibbett D.S."/>
            <person name="Martin F."/>
            <person name="Nordberg H.P."/>
            <person name="Cantor M.N."/>
            <person name="Hua S.X."/>
        </authorList>
    </citation>
    <scope>NUCLEOTIDE SEQUENCE [LARGE SCALE GENOMIC DNA]</scope>
    <source>
        <strain evidence="2 3">Marx 270</strain>
    </source>
</reference>
<gene>
    <name evidence="2" type="ORF">M404DRAFT_949622</name>
</gene>
<proteinExistence type="predicted"/>
<dbReference type="InParanoid" id="A0A0C3NVA5"/>
<organism evidence="2 3">
    <name type="scientific">Pisolithus tinctorius Marx 270</name>
    <dbReference type="NCBI Taxonomy" id="870435"/>
    <lineage>
        <taxon>Eukaryota</taxon>
        <taxon>Fungi</taxon>
        <taxon>Dikarya</taxon>
        <taxon>Basidiomycota</taxon>
        <taxon>Agaricomycotina</taxon>
        <taxon>Agaricomycetes</taxon>
        <taxon>Agaricomycetidae</taxon>
        <taxon>Boletales</taxon>
        <taxon>Sclerodermatineae</taxon>
        <taxon>Pisolithaceae</taxon>
        <taxon>Pisolithus</taxon>
    </lineage>
</organism>
<protein>
    <submittedName>
        <fullName evidence="2">Uncharacterized protein</fullName>
    </submittedName>
</protein>
<accession>A0A0C3NVA5</accession>
<dbReference type="AlphaFoldDB" id="A0A0C3NVA5"/>
<evidence type="ECO:0000313" key="3">
    <source>
        <dbReference type="Proteomes" id="UP000054217"/>
    </source>
</evidence>
<keyword evidence="3" id="KW-1185">Reference proteome</keyword>
<evidence type="ECO:0000313" key="2">
    <source>
        <dbReference type="EMBL" id="KIO04805.1"/>
    </source>
</evidence>
<dbReference type="HOGENOM" id="CLU_2741060_0_0_1"/>
<sequence length="71" mass="7521">MSMWSTGIPGSSRFHSKPAFILRAIANDIFPALNVTDGSLAWRSIHHDNSGASLSSSISLCSGHPNQGPTQ</sequence>
<feature type="compositionally biased region" description="Low complexity" evidence="1">
    <location>
        <begin position="50"/>
        <end position="63"/>
    </location>
</feature>